<comment type="caution">
    <text evidence="2">The sequence shown here is derived from an EMBL/GenBank/DDBJ whole genome shotgun (WGS) entry which is preliminary data.</text>
</comment>
<keyword evidence="3" id="KW-1185">Reference proteome</keyword>
<protein>
    <submittedName>
        <fullName evidence="2">Uncharacterized protein</fullName>
    </submittedName>
</protein>
<dbReference type="OrthoDB" id="9878481at2"/>
<evidence type="ECO:0000313" key="3">
    <source>
        <dbReference type="Proteomes" id="UP000241167"/>
    </source>
</evidence>
<organism evidence="2 3">
    <name type="scientific">Allosphingosinicella deserti</name>
    <dbReference type="NCBI Taxonomy" id="2116704"/>
    <lineage>
        <taxon>Bacteria</taxon>
        <taxon>Pseudomonadati</taxon>
        <taxon>Pseudomonadota</taxon>
        <taxon>Alphaproteobacteria</taxon>
        <taxon>Sphingomonadales</taxon>
        <taxon>Sphingomonadaceae</taxon>
        <taxon>Allosphingosinicella</taxon>
    </lineage>
</organism>
<evidence type="ECO:0000313" key="2">
    <source>
        <dbReference type="EMBL" id="PSJ37335.1"/>
    </source>
</evidence>
<name>A0A2P7QH95_9SPHN</name>
<dbReference type="EMBL" id="PXYI01000009">
    <property type="protein sequence ID" value="PSJ37335.1"/>
    <property type="molecule type" value="Genomic_DNA"/>
</dbReference>
<dbReference type="Proteomes" id="UP000241167">
    <property type="component" value="Unassembled WGS sequence"/>
</dbReference>
<reference evidence="2 3" key="1">
    <citation type="submission" date="2018-03" db="EMBL/GenBank/DDBJ databases">
        <title>The draft genome of Sphingosinicella sp. GL-C-18.</title>
        <authorList>
            <person name="Liu L."/>
            <person name="Li L."/>
            <person name="Liang L."/>
            <person name="Zhang X."/>
            <person name="Wang T."/>
        </authorList>
    </citation>
    <scope>NUCLEOTIDE SEQUENCE [LARGE SCALE GENOMIC DNA]</scope>
    <source>
        <strain evidence="2 3">GL-C-18</strain>
    </source>
</reference>
<dbReference type="AlphaFoldDB" id="A0A2P7QH95"/>
<gene>
    <name evidence="2" type="ORF">C7I55_22735</name>
</gene>
<feature type="region of interest" description="Disordered" evidence="1">
    <location>
        <begin position="147"/>
        <end position="172"/>
    </location>
</feature>
<evidence type="ECO:0000256" key="1">
    <source>
        <dbReference type="SAM" id="MobiDB-lite"/>
    </source>
</evidence>
<accession>A0A2P7QH95</accession>
<dbReference type="RefSeq" id="WP_106515327.1">
    <property type="nucleotide sequence ID" value="NZ_PXYI01000009.1"/>
</dbReference>
<proteinExistence type="predicted"/>
<feature type="compositionally biased region" description="Acidic residues" evidence="1">
    <location>
        <begin position="148"/>
        <end position="157"/>
    </location>
</feature>
<sequence length="172" mass="18009">MPAKTVLPMIVALSAIGAGAGIWLGHAAVGDIDPVFFSDAPASFVADRVAFRPPDWAGVQIGEYQQQGLLDGISAAPAPSAVYAAPAVATYGDSWAADTTQQAEPVRAIAYPSAVEPEREEVQEAPVDPDIVRVHRYASYPVSREEVDAAEAADDEQTGPHVYTAGYEAAAE</sequence>